<dbReference type="OrthoDB" id="1931557at2759"/>
<reference evidence="1" key="1">
    <citation type="submission" date="2020-09" db="EMBL/GenBank/DDBJ databases">
        <title>Genome-Enabled Discovery of Anthraquinone Biosynthesis in Senna tora.</title>
        <authorList>
            <person name="Kang S.-H."/>
            <person name="Pandey R.P."/>
            <person name="Lee C.-M."/>
            <person name="Sim J.-S."/>
            <person name="Jeong J.-T."/>
            <person name="Choi B.-S."/>
            <person name="Jung M."/>
            <person name="Ginzburg D."/>
            <person name="Zhao K."/>
            <person name="Won S.Y."/>
            <person name="Oh T.-J."/>
            <person name="Yu Y."/>
            <person name="Kim N.-H."/>
            <person name="Lee O.R."/>
            <person name="Lee T.-H."/>
            <person name="Bashyal P."/>
            <person name="Kim T.-S."/>
            <person name="Lee W.-H."/>
            <person name="Kawkins C."/>
            <person name="Kim C.-K."/>
            <person name="Kim J.S."/>
            <person name="Ahn B.O."/>
            <person name="Rhee S.Y."/>
            <person name="Sohng J.K."/>
        </authorList>
    </citation>
    <scope>NUCLEOTIDE SEQUENCE</scope>
    <source>
        <tissue evidence="1">Leaf</tissue>
    </source>
</reference>
<gene>
    <name evidence="1" type="ORF">G2W53_028786</name>
</gene>
<keyword evidence="2" id="KW-1185">Reference proteome</keyword>
<dbReference type="Proteomes" id="UP000634136">
    <property type="component" value="Unassembled WGS sequence"/>
</dbReference>
<accession>A0A834T6I9</accession>
<proteinExistence type="predicted"/>
<dbReference type="PANTHER" id="PTHR10492">
    <property type="match status" value="1"/>
</dbReference>
<evidence type="ECO:0000313" key="2">
    <source>
        <dbReference type="Proteomes" id="UP000634136"/>
    </source>
</evidence>
<evidence type="ECO:0000313" key="1">
    <source>
        <dbReference type="EMBL" id="KAF7814817.1"/>
    </source>
</evidence>
<dbReference type="AlphaFoldDB" id="A0A834T6I9"/>
<protein>
    <submittedName>
        <fullName evidence="1">Uncharacterized protein</fullName>
    </submittedName>
</protein>
<name>A0A834T6I9_9FABA</name>
<comment type="caution">
    <text evidence="1">The sequence shown here is derived from an EMBL/GenBank/DDBJ whole genome shotgun (WGS) entry which is preliminary data.</text>
</comment>
<sequence length="187" mass="21686">MVLRKPGYAIDRLYYVPPGLGELHYLCLLLTFVKGATSFEDIRTINGALHLMFKDACYSMGLLDDDKEYVDVIVEASNWSSGVYLRKLFSTLLVHNTICRPHYVWEKTWAHLFDDILLKEQHRTYNPDLQVNDDQIKDTALYEIVNILRSNGRSLKDFPPMPLPNDALMSNIDNVLMAIMRYKTLRL</sequence>
<dbReference type="PANTHER" id="PTHR10492:SF74">
    <property type="entry name" value="ATP-DEPENDENT DNA HELICASE"/>
    <property type="match status" value="1"/>
</dbReference>
<organism evidence="1 2">
    <name type="scientific">Senna tora</name>
    <dbReference type="NCBI Taxonomy" id="362788"/>
    <lineage>
        <taxon>Eukaryota</taxon>
        <taxon>Viridiplantae</taxon>
        <taxon>Streptophyta</taxon>
        <taxon>Embryophyta</taxon>
        <taxon>Tracheophyta</taxon>
        <taxon>Spermatophyta</taxon>
        <taxon>Magnoliopsida</taxon>
        <taxon>eudicotyledons</taxon>
        <taxon>Gunneridae</taxon>
        <taxon>Pentapetalae</taxon>
        <taxon>rosids</taxon>
        <taxon>fabids</taxon>
        <taxon>Fabales</taxon>
        <taxon>Fabaceae</taxon>
        <taxon>Caesalpinioideae</taxon>
        <taxon>Cassia clade</taxon>
        <taxon>Senna</taxon>
    </lineage>
</organism>
<dbReference type="EMBL" id="JAAIUW010000009">
    <property type="protein sequence ID" value="KAF7814817.1"/>
    <property type="molecule type" value="Genomic_DNA"/>
</dbReference>